<dbReference type="InterPro" id="IPR013783">
    <property type="entry name" value="Ig-like_fold"/>
</dbReference>
<accession>A0ABW4IAI6</accession>
<reference evidence="3" key="1">
    <citation type="journal article" date="2019" name="Int. J. Syst. Evol. Microbiol.">
        <title>The Global Catalogue of Microorganisms (GCM) 10K type strain sequencing project: providing services to taxonomists for standard genome sequencing and annotation.</title>
        <authorList>
            <consortium name="The Broad Institute Genomics Platform"/>
            <consortium name="The Broad Institute Genome Sequencing Center for Infectious Disease"/>
            <person name="Wu L."/>
            <person name="Ma J."/>
        </authorList>
    </citation>
    <scope>NUCLEOTIDE SEQUENCE [LARGE SCALE GENOMIC DNA]</scope>
    <source>
        <strain evidence="3">CCUG 53762</strain>
    </source>
</reference>
<dbReference type="Proteomes" id="UP001597118">
    <property type="component" value="Unassembled WGS sequence"/>
</dbReference>
<dbReference type="RefSeq" id="WP_379662157.1">
    <property type="nucleotide sequence ID" value="NZ_JBHUDG010000010.1"/>
</dbReference>
<dbReference type="Gene3D" id="2.60.40.10">
    <property type="entry name" value="Immunoglobulins"/>
    <property type="match status" value="1"/>
</dbReference>
<feature type="domain" description="PKD" evidence="1">
    <location>
        <begin position="49"/>
        <end position="88"/>
    </location>
</feature>
<organism evidence="2 3">
    <name type="scientific">Pseudopedobacter beijingensis</name>
    <dbReference type="NCBI Taxonomy" id="1207056"/>
    <lineage>
        <taxon>Bacteria</taxon>
        <taxon>Pseudomonadati</taxon>
        <taxon>Bacteroidota</taxon>
        <taxon>Sphingobacteriia</taxon>
        <taxon>Sphingobacteriales</taxon>
        <taxon>Sphingobacteriaceae</taxon>
        <taxon>Pseudopedobacter</taxon>
    </lineage>
</organism>
<dbReference type="InterPro" id="IPR035986">
    <property type="entry name" value="PKD_dom_sf"/>
</dbReference>
<sequence>MKRNIIQLAGITMIMLLIVSCKKEDGEEGTKAVFSYVRDGFVVNFTNFSSDATEYLWDFGDGSGTTSTRRSPQYIYGAKGNYLVTLTAKKGDIVSTFTDTVTIKGPNIKINGDFTDWEHVEYTHINEGTSGGTLLALKTFATSTHLNFLVEGTEEMTLARLQIHFDTDKNPATGYPAWQYPAGSGSDYKLEGSITDGWGGFQQHSGNPADGWGGFSDDIASFTEVIAYSEVKTVGDKKVIEFSIKREFFGNLEGYFNYSILESSVTYTQIGAIPANQFPQAKYGIYPL</sequence>
<dbReference type="InterPro" id="IPR000601">
    <property type="entry name" value="PKD_dom"/>
</dbReference>
<protein>
    <submittedName>
        <fullName evidence="2">PKD domain-containing protein</fullName>
    </submittedName>
</protein>
<dbReference type="PROSITE" id="PS51257">
    <property type="entry name" value="PROKAR_LIPOPROTEIN"/>
    <property type="match status" value="1"/>
</dbReference>
<evidence type="ECO:0000313" key="3">
    <source>
        <dbReference type="Proteomes" id="UP001597118"/>
    </source>
</evidence>
<dbReference type="SUPFAM" id="SSF49299">
    <property type="entry name" value="PKD domain"/>
    <property type="match status" value="1"/>
</dbReference>
<keyword evidence="3" id="KW-1185">Reference proteome</keyword>
<name>A0ABW4IAI6_9SPHI</name>
<dbReference type="Pfam" id="PF18911">
    <property type="entry name" value="PKD_4"/>
    <property type="match status" value="1"/>
</dbReference>
<dbReference type="CDD" id="cd00146">
    <property type="entry name" value="PKD"/>
    <property type="match status" value="1"/>
</dbReference>
<dbReference type="EMBL" id="JBHUDG010000010">
    <property type="protein sequence ID" value="MFD1629776.1"/>
    <property type="molecule type" value="Genomic_DNA"/>
</dbReference>
<evidence type="ECO:0000259" key="1">
    <source>
        <dbReference type="PROSITE" id="PS50093"/>
    </source>
</evidence>
<dbReference type="SMART" id="SM00089">
    <property type="entry name" value="PKD"/>
    <property type="match status" value="1"/>
</dbReference>
<dbReference type="InterPro" id="IPR022409">
    <property type="entry name" value="PKD/Chitinase_dom"/>
</dbReference>
<dbReference type="PROSITE" id="PS50093">
    <property type="entry name" value="PKD"/>
    <property type="match status" value="1"/>
</dbReference>
<gene>
    <name evidence="2" type="ORF">ACFSAH_07810</name>
</gene>
<evidence type="ECO:0000313" key="2">
    <source>
        <dbReference type="EMBL" id="MFD1629776.1"/>
    </source>
</evidence>
<comment type="caution">
    <text evidence="2">The sequence shown here is derived from an EMBL/GenBank/DDBJ whole genome shotgun (WGS) entry which is preliminary data.</text>
</comment>
<proteinExistence type="predicted"/>